<evidence type="ECO:0000256" key="1">
    <source>
        <dbReference type="SAM" id="MobiDB-lite"/>
    </source>
</evidence>
<gene>
    <name evidence="2" type="ORF">NEOLEDRAFT_1056231</name>
</gene>
<evidence type="ECO:0000313" key="2">
    <source>
        <dbReference type="EMBL" id="KZT29513.1"/>
    </source>
</evidence>
<dbReference type="STRING" id="1314782.A0A165VDE2"/>
<dbReference type="AlphaFoldDB" id="A0A165VDE2"/>
<evidence type="ECO:0000313" key="3">
    <source>
        <dbReference type="Proteomes" id="UP000076761"/>
    </source>
</evidence>
<name>A0A165VDE2_9AGAM</name>
<accession>A0A165VDE2</accession>
<proteinExistence type="predicted"/>
<dbReference type="Proteomes" id="UP000076761">
    <property type="component" value="Unassembled WGS sequence"/>
</dbReference>
<protein>
    <submittedName>
        <fullName evidence="2">Uncharacterized protein</fullName>
    </submittedName>
</protein>
<reference evidence="2 3" key="1">
    <citation type="journal article" date="2016" name="Mol. Biol. Evol.">
        <title>Comparative Genomics of Early-Diverging Mushroom-Forming Fungi Provides Insights into the Origins of Lignocellulose Decay Capabilities.</title>
        <authorList>
            <person name="Nagy L.G."/>
            <person name="Riley R."/>
            <person name="Tritt A."/>
            <person name="Adam C."/>
            <person name="Daum C."/>
            <person name="Floudas D."/>
            <person name="Sun H."/>
            <person name="Yadav J.S."/>
            <person name="Pangilinan J."/>
            <person name="Larsson K.H."/>
            <person name="Matsuura K."/>
            <person name="Barry K."/>
            <person name="Labutti K."/>
            <person name="Kuo R."/>
            <person name="Ohm R.A."/>
            <person name="Bhattacharya S.S."/>
            <person name="Shirouzu T."/>
            <person name="Yoshinaga Y."/>
            <person name="Martin F.M."/>
            <person name="Grigoriev I.V."/>
            <person name="Hibbett D.S."/>
        </authorList>
    </citation>
    <scope>NUCLEOTIDE SEQUENCE [LARGE SCALE GENOMIC DNA]</scope>
    <source>
        <strain evidence="2 3">HHB14362 ss-1</strain>
    </source>
</reference>
<feature type="region of interest" description="Disordered" evidence="1">
    <location>
        <begin position="1"/>
        <end position="33"/>
    </location>
</feature>
<dbReference type="PANTHER" id="PTHR34365">
    <property type="entry name" value="ENOLASE (DUF1399)"/>
    <property type="match status" value="1"/>
</dbReference>
<dbReference type="EMBL" id="KV425554">
    <property type="protein sequence ID" value="KZT29513.1"/>
    <property type="molecule type" value="Genomic_DNA"/>
</dbReference>
<dbReference type="InParanoid" id="A0A165VDE2"/>
<dbReference type="Pfam" id="PF07173">
    <property type="entry name" value="GRDP-like"/>
    <property type="match status" value="1"/>
</dbReference>
<organism evidence="2 3">
    <name type="scientific">Neolentinus lepideus HHB14362 ss-1</name>
    <dbReference type="NCBI Taxonomy" id="1314782"/>
    <lineage>
        <taxon>Eukaryota</taxon>
        <taxon>Fungi</taxon>
        <taxon>Dikarya</taxon>
        <taxon>Basidiomycota</taxon>
        <taxon>Agaricomycotina</taxon>
        <taxon>Agaricomycetes</taxon>
        <taxon>Gloeophyllales</taxon>
        <taxon>Gloeophyllaceae</taxon>
        <taxon>Neolentinus</taxon>
    </lineage>
</organism>
<keyword evidence="3" id="KW-1185">Reference proteome</keyword>
<sequence length="637" mass="71350">MGRLSANDQPPPYTAPGLSKETDSKSAPDESPPGYIFPKVYKIGDKTTDRPLVDTYQLKLHLRLLRSFHDLRLTVQNLPPSSLPPGVDKLDRTLRWAWFLRLAVERFERWVSTLPVSSKDPLPDWFESYVPPLDVLLVWHAYILNPTWYTEDGLRIEGVSALPRSSNTPLQLVSKMGDLSTYLPSEARMEAWLRSTRTPFDPLEVMTLLTHKSVVCPSCRESVLTPFFVENGTGYAQKDFKVTCHRCGLEITKQELGVAKFASDLAKAHDPTNLTMMAQENEPPTLAGAVYMAGTLHVPFTATNTIRANRAKNAFLRAPGIVHLDLSSKSEVERVKAIREAAGYSYARLEKLLSGGPRPVGQNLQRRIMSTYVDDRVFSVELVGAVLRQESFVDKMYNLGWTDPSYFDSGDDELALQHAIARYHAFLDLMASSPSDFFVPTLDIDLAWHSHQLFADQYATDCKKYVGRYVDHDDKVAESRLSNAFDITCRAWKSRFGIAYAHCGCPLPGDTIGVRVSQLRNRTMAKLLSSPSRPDLVPPANSESIYAATHPSDHNAVFVLADRGPRRAKVEKRRERDQREVEKGRMDRRVYERGLEHPIPFLVPVPLYYAAACVASYGSVLAVGDNDGVFGLVSLSS</sequence>
<dbReference type="OrthoDB" id="2684236at2759"/>
<dbReference type="InterPro" id="IPR009836">
    <property type="entry name" value="GRDP-like"/>
</dbReference>
<dbReference type="PANTHER" id="PTHR34365:SF7">
    <property type="entry name" value="GLYCINE-RICH DOMAIN-CONTAINING PROTEIN 1"/>
    <property type="match status" value="1"/>
</dbReference>